<dbReference type="Pfam" id="PF02625">
    <property type="entry name" value="XdhC_CoxI"/>
    <property type="match status" value="2"/>
</dbReference>
<dbReference type="PANTHER" id="PTHR30388">
    <property type="entry name" value="ALDEHYDE OXIDOREDUCTASE MOLYBDENUM COFACTOR ASSEMBLY PROTEIN"/>
    <property type="match status" value="1"/>
</dbReference>
<dbReference type="STRING" id="767817.Desgi_3967"/>
<dbReference type="InterPro" id="IPR052698">
    <property type="entry name" value="MoCofactor_Util/Proc"/>
</dbReference>
<dbReference type="AlphaFoldDB" id="R4KKR0"/>
<accession>R4KKR0</accession>
<dbReference type="InterPro" id="IPR027051">
    <property type="entry name" value="XdhC_Rossmann_dom"/>
</dbReference>
<name>R4KKR0_9FIRM</name>
<evidence type="ECO:0000259" key="1">
    <source>
        <dbReference type="Pfam" id="PF02625"/>
    </source>
</evidence>
<gene>
    <name evidence="3" type="ORF">Desgi_3967</name>
</gene>
<dbReference type="Pfam" id="PF13478">
    <property type="entry name" value="XdhC_C"/>
    <property type="match status" value="1"/>
</dbReference>
<evidence type="ECO:0000313" key="4">
    <source>
        <dbReference type="Proteomes" id="UP000013520"/>
    </source>
</evidence>
<feature type="domain" description="XdhC- CoxI" evidence="1">
    <location>
        <begin position="13"/>
        <end position="71"/>
    </location>
</feature>
<dbReference type="eggNOG" id="COG1975">
    <property type="taxonomic scope" value="Bacteria"/>
</dbReference>
<organism evidence="3 4">
    <name type="scientific">Desulfoscipio gibsoniae DSM 7213</name>
    <dbReference type="NCBI Taxonomy" id="767817"/>
    <lineage>
        <taxon>Bacteria</taxon>
        <taxon>Bacillati</taxon>
        <taxon>Bacillota</taxon>
        <taxon>Clostridia</taxon>
        <taxon>Eubacteriales</taxon>
        <taxon>Desulfallaceae</taxon>
        <taxon>Desulfoscipio</taxon>
    </lineage>
</organism>
<dbReference type="SUPFAM" id="SSF51735">
    <property type="entry name" value="NAD(P)-binding Rossmann-fold domains"/>
    <property type="match status" value="1"/>
</dbReference>
<dbReference type="HOGENOM" id="CLU_041115_1_1_9"/>
<dbReference type="InterPro" id="IPR003777">
    <property type="entry name" value="XdhC_CoxI"/>
</dbReference>
<reference evidence="3 4" key="1">
    <citation type="submission" date="2012-01" db="EMBL/GenBank/DDBJ databases">
        <title>Complete sequence of Desulfotomaculum gibsoniae DSM 7213.</title>
        <authorList>
            <consortium name="US DOE Joint Genome Institute"/>
            <person name="Lucas S."/>
            <person name="Han J."/>
            <person name="Lapidus A."/>
            <person name="Cheng J.-F."/>
            <person name="Goodwin L."/>
            <person name="Pitluck S."/>
            <person name="Peters L."/>
            <person name="Ovchinnikova G."/>
            <person name="Teshima H."/>
            <person name="Detter J.C."/>
            <person name="Han C."/>
            <person name="Tapia R."/>
            <person name="Land M."/>
            <person name="Hauser L."/>
            <person name="Kyrpides N."/>
            <person name="Ivanova N."/>
            <person name="Pagani I."/>
            <person name="Parshina S."/>
            <person name="Plugge C."/>
            <person name="Muyzer G."/>
            <person name="Kuever J."/>
            <person name="Ivanova A."/>
            <person name="Nazina T."/>
            <person name="Klenk H.-P."/>
            <person name="Brambilla E."/>
            <person name="Spring S."/>
            <person name="Stams A.F."/>
            <person name="Woyke T."/>
        </authorList>
    </citation>
    <scope>NUCLEOTIDE SEQUENCE [LARGE SCALE GENOMIC DNA]</scope>
    <source>
        <strain evidence="3 4">DSM 7213</strain>
    </source>
</reference>
<feature type="domain" description="XdhC- CoxI" evidence="1">
    <location>
        <begin position="125"/>
        <end position="165"/>
    </location>
</feature>
<dbReference type="RefSeq" id="WP_006523848.1">
    <property type="nucleotide sequence ID" value="NC_021184.1"/>
</dbReference>
<dbReference type="EMBL" id="CP003273">
    <property type="protein sequence ID" value="AGL03249.1"/>
    <property type="molecule type" value="Genomic_DNA"/>
</dbReference>
<evidence type="ECO:0000259" key="2">
    <source>
        <dbReference type="Pfam" id="PF13478"/>
    </source>
</evidence>
<proteinExistence type="predicted"/>
<dbReference type="OrthoDB" id="9773039at2"/>
<dbReference type="PANTHER" id="PTHR30388:SF6">
    <property type="entry name" value="XANTHINE DEHYDROGENASE SUBUNIT A-RELATED"/>
    <property type="match status" value="1"/>
</dbReference>
<protein>
    <submittedName>
        <fullName evidence="3">Xanthine and CO dehydrogenases maturation factor, XdhC/CoxF family</fullName>
    </submittedName>
</protein>
<dbReference type="Gene3D" id="3.40.50.720">
    <property type="entry name" value="NAD(P)-binding Rossmann-like Domain"/>
    <property type="match status" value="1"/>
</dbReference>
<evidence type="ECO:0000313" key="3">
    <source>
        <dbReference type="EMBL" id="AGL03249.1"/>
    </source>
</evidence>
<keyword evidence="4" id="KW-1185">Reference proteome</keyword>
<dbReference type="InterPro" id="IPR036291">
    <property type="entry name" value="NAD(P)-bd_dom_sf"/>
</dbReference>
<dbReference type="KEGG" id="dgi:Desgi_3967"/>
<sequence>MSIEMIKKLIFALDSGQDGVLAVITGATGSTPRKAGTKMIVTADYNIYGTIGGGVGEEIVRRECLKALAMKSSFEYTIKLTGNVAANEGMICGGNMDIFINYVSKDDEYAREVLTRYVDSTLNDENPALVTLTGINGEDNARLGRMMVVWPDGSVLGDLGSGHINSFTVSSVYGAGKNNNPRLIVSPPDQDIKMQLFIDPGVLNPEILILGGGHIALPLVKIASLLGFKVIVVDDRPEFANDNRFPEAYMVVCAGFEQALADMDIGPGTYTVIVTRGHAYDRDCLREVIKRPGAYVGMIGSSRKVKAIMQQLAEEGIPPEKLAAVYSPIGLEIGAQTPEEIALCIMAEVVNVYRGGGIQRKKMQ</sequence>
<feature type="domain" description="XdhC Rossmann" evidence="2">
    <location>
        <begin position="208"/>
        <end position="349"/>
    </location>
</feature>
<dbReference type="Proteomes" id="UP000013520">
    <property type="component" value="Chromosome"/>
</dbReference>